<name>A0A6M3M821_9ZZZZ</name>
<keyword evidence="3" id="KW-0410">Iron transport</keyword>
<keyword evidence="6" id="KW-0406">Ion transport</keyword>
<evidence type="ECO:0000256" key="1">
    <source>
        <dbReference type="ARBA" id="ARBA00004571"/>
    </source>
</evidence>
<sequence>MWKRSDSLSGFCVLAVLVATPGLAQTSPAGSEPSATIEDIVVTARRTAETLQNAPVAISVVGGGALERAGITGLTDLQSRLPAVEFQTATSTPIVTVRGVGTFSTQAGVDSAIAYTVDGIFLAHPQAYPPVLVDIARVESVRGPQGTLYGRNSNGGAINFLTNEPVLGQVQANIALTAGNYATFGSEAMLNVPVGETVAVRLAFGSNRRDGFYPDGYSNADDWVGRARLLLQPSDQLRIILSADRYKLSNDGAGWDYCPPNTASALCAGRTFRPYTGLSGRNLADFNHSDTWSVYNQVDLTLPWATLTSLTGYRDNDFLARQTQILGTSSSGFIQGVRSKLLTQELRIASPTESPFKWLLGGFYARETGPASQTFNQDEVPYFSSDPHLVTTSKAVFGEVTLPLTAMFRVIGGLRYTDEEKSATGVVRTISPTSTTELPILQTFRTRKWTWKAGAEVDLSETSLVYATVSTGFKSGGINQVPQLPGFTGSYRPETITAYQLGSKNRLFGNRLQINGEVFYYDYQDFQALQVIRDAAIPGFFIQTTNSQKSSMYGGELEAEVAVSSNGRLSLAATWLHARFDTYIIGATNLSGNQIQAAPDFTVGSAYEHRFDLDSGARLTFGIDTKYVTGHFVANSNAPGSYQDGYLRSNASLTFETPNRAWQISAFVRNIEDKAQIAAFQPSANGDLVLLNPPRTFGATVKWRY</sequence>
<dbReference type="GO" id="GO:0009279">
    <property type="term" value="C:cell outer membrane"/>
    <property type="evidence" value="ECO:0007669"/>
    <property type="project" value="UniProtKB-SubCell"/>
</dbReference>
<feature type="domain" description="TonB-dependent receptor-like beta-barrel" evidence="10">
    <location>
        <begin position="248"/>
        <end position="671"/>
    </location>
</feature>
<dbReference type="PANTHER" id="PTHR32552:SF81">
    <property type="entry name" value="TONB-DEPENDENT OUTER MEMBRANE RECEPTOR"/>
    <property type="match status" value="1"/>
</dbReference>
<keyword evidence="2" id="KW-0813">Transport</keyword>
<evidence type="ECO:0000256" key="3">
    <source>
        <dbReference type="ARBA" id="ARBA00022496"/>
    </source>
</evidence>
<comment type="subcellular location">
    <subcellularLocation>
        <location evidence="1">Cell outer membrane</location>
        <topology evidence="1">Multi-pass membrane protein</topology>
    </subcellularLocation>
</comment>
<dbReference type="SUPFAM" id="SSF56935">
    <property type="entry name" value="Porins"/>
    <property type="match status" value="1"/>
</dbReference>
<keyword evidence="4" id="KW-0812">Transmembrane</keyword>
<dbReference type="AlphaFoldDB" id="A0A6M3M821"/>
<gene>
    <name evidence="12" type="ORF">MM171B00734_0003</name>
</gene>
<evidence type="ECO:0000259" key="11">
    <source>
        <dbReference type="Pfam" id="PF07715"/>
    </source>
</evidence>
<keyword evidence="7" id="KW-0798">TonB box</keyword>
<protein>
    <submittedName>
        <fullName evidence="12">Putative structural protein</fullName>
    </submittedName>
</protein>
<proteinExistence type="predicted"/>
<evidence type="ECO:0000256" key="5">
    <source>
        <dbReference type="ARBA" id="ARBA00023004"/>
    </source>
</evidence>
<reference evidence="12" key="1">
    <citation type="submission" date="2020-03" db="EMBL/GenBank/DDBJ databases">
        <title>The deep terrestrial virosphere.</title>
        <authorList>
            <person name="Holmfeldt K."/>
            <person name="Nilsson E."/>
            <person name="Simone D."/>
            <person name="Lopez-Fernandez M."/>
            <person name="Wu X."/>
            <person name="de Brujin I."/>
            <person name="Lundin D."/>
            <person name="Andersson A."/>
            <person name="Bertilsson S."/>
            <person name="Dopson M."/>
        </authorList>
    </citation>
    <scope>NUCLEOTIDE SEQUENCE</scope>
    <source>
        <strain evidence="12">MM171B00734</strain>
    </source>
</reference>
<dbReference type="GO" id="GO:0006826">
    <property type="term" value="P:iron ion transport"/>
    <property type="evidence" value="ECO:0007669"/>
    <property type="project" value="UniProtKB-KW"/>
</dbReference>
<evidence type="ECO:0000256" key="9">
    <source>
        <dbReference type="ARBA" id="ARBA00023237"/>
    </source>
</evidence>
<keyword evidence="9" id="KW-0998">Cell outer membrane</keyword>
<evidence type="ECO:0000256" key="8">
    <source>
        <dbReference type="ARBA" id="ARBA00023136"/>
    </source>
</evidence>
<evidence type="ECO:0000313" key="12">
    <source>
        <dbReference type="EMBL" id="QJB03398.1"/>
    </source>
</evidence>
<evidence type="ECO:0000256" key="6">
    <source>
        <dbReference type="ARBA" id="ARBA00023065"/>
    </source>
</evidence>
<feature type="domain" description="TonB-dependent receptor plug" evidence="11">
    <location>
        <begin position="51"/>
        <end position="157"/>
    </location>
</feature>
<dbReference type="Pfam" id="PF00593">
    <property type="entry name" value="TonB_dep_Rec_b-barrel"/>
    <property type="match status" value="1"/>
</dbReference>
<dbReference type="EMBL" id="MT143844">
    <property type="protein sequence ID" value="QJB03398.1"/>
    <property type="molecule type" value="Genomic_DNA"/>
</dbReference>
<dbReference type="InterPro" id="IPR012910">
    <property type="entry name" value="Plug_dom"/>
</dbReference>
<dbReference type="InterPro" id="IPR036942">
    <property type="entry name" value="Beta-barrel_TonB_sf"/>
</dbReference>
<keyword evidence="5" id="KW-0408">Iron</keyword>
<keyword evidence="8" id="KW-0472">Membrane</keyword>
<dbReference type="InterPro" id="IPR000531">
    <property type="entry name" value="Beta-barrel_TonB"/>
</dbReference>
<evidence type="ECO:0000259" key="10">
    <source>
        <dbReference type="Pfam" id="PF00593"/>
    </source>
</evidence>
<dbReference type="PANTHER" id="PTHR32552">
    <property type="entry name" value="FERRICHROME IRON RECEPTOR-RELATED"/>
    <property type="match status" value="1"/>
</dbReference>
<dbReference type="PROSITE" id="PS52016">
    <property type="entry name" value="TONB_DEPENDENT_REC_3"/>
    <property type="match status" value="1"/>
</dbReference>
<organism evidence="12">
    <name type="scientific">viral metagenome</name>
    <dbReference type="NCBI Taxonomy" id="1070528"/>
    <lineage>
        <taxon>unclassified sequences</taxon>
        <taxon>metagenomes</taxon>
        <taxon>organismal metagenomes</taxon>
    </lineage>
</organism>
<dbReference type="Pfam" id="PF07715">
    <property type="entry name" value="Plug"/>
    <property type="match status" value="1"/>
</dbReference>
<accession>A0A6M3M821</accession>
<dbReference type="InterPro" id="IPR039426">
    <property type="entry name" value="TonB-dep_rcpt-like"/>
</dbReference>
<evidence type="ECO:0000256" key="2">
    <source>
        <dbReference type="ARBA" id="ARBA00022448"/>
    </source>
</evidence>
<evidence type="ECO:0000256" key="7">
    <source>
        <dbReference type="ARBA" id="ARBA00023077"/>
    </source>
</evidence>
<dbReference type="Gene3D" id="2.40.170.20">
    <property type="entry name" value="TonB-dependent receptor, beta-barrel domain"/>
    <property type="match status" value="1"/>
</dbReference>
<evidence type="ECO:0000256" key="4">
    <source>
        <dbReference type="ARBA" id="ARBA00022692"/>
    </source>
</evidence>